<organism evidence="2 3">
    <name type="scientific">Lysobacter arenosi</name>
    <dbReference type="NCBI Taxonomy" id="2795387"/>
    <lineage>
        <taxon>Bacteria</taxon>
        <taxon>Pseudomonadati</taxon>
        <taxon>Pseudomonadota</taxon>
        <taxon>Gammaproteobacteria</taxon>
        <taxon>Lysobacterales</taxon>
        <taxon>Lysobacteraceae</taxon>
        <taxon>Lysobacter</taxon>
    </lineage>
</organism>
<protein>
    <submittedName>
        <fullName evidence="2">Uncharacterized protein</fullName>
    </submittedName>
</protein>
<evidence type="ECO:0000313" key="2">
    <source>
        <dbReference type="EMBL" id="QSX75881.1"/>
    </source>
</evidence>
<dbReference type="EMBL" id="CP071517">
    <property type="protein sequence ID" value="QSX75881.1"/>
    <property type="molecule type" value="Genomic_DNA"/>
</dbReference>
<feature type="compositionally biased region" description="Low complexity" evidence="1">
    <location>
        <begin position="187"/>
        <end position="201"/>
    </location>
</feature>
<reference evidence="2 3" key="1">
    <citation type="submission" date="2021-02" db="EMBL/GenBank/DDBJ databases">
        <title>Lysobacter arenosi sp. nov., isolated from soil of gangwondo yeongwol, south Korea.</title>
        <authorList>
            <person name="Kim K.R."/>
            <person name="Kim K.H."/>
            <person name="Jeon C.O."/>
        </authorList>
    </citation>
    <scope>NUCLEOTIDE SEQUENCE [LARGE SCALE GENOMIC DNA]</scope>
    <source>
        <strain evidence="2 3">R7</strain>
    </source>
</reference>
<accession>A0ABX7RG77</accession>
<feature type="region of interest" description="Disordered" evidence="1">
    <location>
        <begin position="162"/>
        <end position="201"/>
    </location>
</feature>
<evidence type="ECO:0000313" key="3">
    <source>
        <dbReference type="Proteomes" id="UP000663400"/>
    </source>
</evidence>
<name>A0ABX7RG77_9GAMM</name>
<dbReference type="RefSeq" id="WP_207527094.1">
    <property type="nucleotide sequence ID" value="NZ_CP071517.1"/>
</dbReference>
<evidence type="ECO:0000256" key="1">
    <source>
        <dbReference type="SAM" id="MobiDB-lite"/>
    </source>
</evidence>
<proteinExistence type="predicted"/>
<sequence length="201" mass="21297">MDIPEEVVQAKTLVEFALLALPGVVGVGLGAREENGELFDELAVRILVEDASQVPSELPTEIAGVAVCIIERVYEPLALPDDDHYPQLRGGIRIESPVRGFGTMGALVEDSITGEILGLSNYHVTGPVGTPIWQHQTPNMIAGSPLVTDNLVGDVTRVDFPDTPPLPLPLSPTRVGMSDSGGVSHQRSSGSGTGRLTSDRR</sequence>
<dbReference type="Proteomes" id="UP000663400">
    <property type="component" value="Chromosome"/>
</dbReference>
<keyword evidence="3" id="KW-1185">Reference proteome</keyword>
<gene>
    <name evidence="2" type="ORF">HIV01_005065</name>
</gene>